<evidence type="ECO:0000313" key="3">
    <source>
        <dbReference type="Proteomes" id="UP000219331"/>
    </source>
</evidence>
<dbReference type="PANTHER" id="PTHR45458">
    <property type="entry name" value="SHORT-CHAIN DEHYDROGENASE/REDUCTASE SDR"/>
    <property type="match status" value="1"/>
</dbReference>
<dbReference type="STRING" id="538381.GCA_001696535_04363"/>
<name>A0A285S0N8_9HYPH</name>
<dbReference type="GO" id="GO:0016616">
    <property type="term" value="F:oxidoreductase activity, acting on the CH-OH group of donors, NAD or NADP as acceptor"/>
    <property type="evidence" value="ECO:0007669"/>
    <property type="project" value="TreeGrafter"/>
</dbReference>
<protein>
    <submittedName>
        <fullName evidence="2">NAD(P)-dependent dehydrogenase, short-chain alcohol dehydrogenase family</fullName>
    </submittedName>
</protein>
<dbReference type="Pfam" id="PF00106">
    <property type="entry name" value="adh_short"/>
    <property type="match status" value="1"/>
</dbReference>
<accession>A0A285S0N8</accession>
<dbReference type="InterPro" id="IPR036291">
    <property type="entry name" value="NAD(P)-bd_dom_sf"/>
</dbReference>
<reference evidence="2 3" key="1">
    <citation type="submission" date="2017-08" db="EMBL/GenBank/DDBJ databases">
        <authorList>
            <person name="de Groot N.N."/>
        </authorList>
    </citation>
    <scope>NUCLEOTIDE SEQUENCE [LARGE SCALE GENOMIC DNA]</scope>
    <source>
        <strain evidence="2 3">USBA 352</strain>
    </source>
</reference>
<organism evidence="2 3">
    <name type="scientific">Stappia indica</name>
    <dbReference type="NCBI Taxonomy" id="538381"/>
    <lineage>
        <taxon>Bacteria</taxon>
        <taxon>Pseudomonadati</taxon>
        <taxon>Pseudomonadota</taxon>
        <taxon>Alphaproteobacteria</taxon>
        <taxon>Hyphomicrobiales</taxon>
        <taxon>Stappiaceae</taxon>
        <taxon>Stappia</taxon>
    </lineage>
</organism>
<proteinExistence type="inferred from homology"/>
<dbReference type="AlphaFoldDB" id="A0A285S0N8"/>
<dbReference type="PRINTS" id="PR00080">
    <property type="entry name" value="SDRFAMILY"/>
</dbReference>
<dbReference type="PANTHER" id="PTHR45458:SF1">
    <property type="entry name" value="SHORT CHAIN DEHYDROGENASE"/>
    <property type="match status" value="1"/>
</dbReference>
<dbReference type="PRINTS" id="PR00081">
    <property type="entry name" value="GDHRDH"/>
</dbReference>
<dbReference type="OrthoDB" id="9785826at2"/>
<comment type="similarity">
    <text evidence="1">Belongs to the short-chain dehydrogenases/reductases (SDR) family.</text>
</comment>
<dbReference type="InterPro" id="IPR052184">
    <property type="entry name" value="SDR_enzymes"/>
</dbReference>
<keyword evidence="3" id="KW-1185">Reference proteome</keyword>
<dbReference type="EMBL" id="OBML01000003">
    <property type="protein sequence ID" value="SOC00267.1"/>
    <property type="molecule type" value="Genomic_DNA"/>
</dbReference>
<evidence type="ECO:0000313" key="2">
    <source>
        <dbReference type="EMBL" id="SOC00267.1"/>
    </source>
</evidence>
<dbReference type="SUPFAM" id="SSF51735">
    <property type="entry name" value="NAD(P)-binding Rossmann-fold domains"/>
    <property type="match status" value="1"/>
</dbReference>
<evidence type="ECO:0000256" key="1">
    <source>
        <dbReference type="RuleBase" id="RU000363"/>
    </source>
</evidence>
<dbReference type="RefSeq" id="WP_097174348.1">
    <property type="nucleotide sequence ID" value="NZ_OBML01000003.1"/>
</dbReference>
<dbReference type="InterPro" id="IPR002347">
    <property type="entry name" value="SDR_fam"/>
</dbReference>
<dbReference type="CDD" id="cd05325">
    <property type="entry name" value="carb_red_sniffer_like_SDR_c"/>
    <property type="match status" value="1"/>
</dbReference>
<gene>
    <name evidence="2" type="ORF">SAMN05421512_103252</name>
</gene>
<dbReference type="Proteomes" id="UP000219331">
    <property type="component" value="Unassembled WGS sequence"/>
</dbReference>
<sequence>MTSPAASTLVLTGANRGIGLELARRFLAAGGWRIHAGCRDPESADALAELARTHPDRLTVHPLEVTDAASVSAFAASLGDTPVDLLLNNAGMLNPHQTLDDIDFDAWERELQVNTLAPMRMALALRPQLRRAGNPRIVTISSQMGSLARPRSGSYAYRSSKAAVNKAMQGLALDLQGEGICVVVMHPGWVRTDMGGASAEIDPQESAAGIFSVATKLTLADTGRFLQWNGEEHPW</sequence>
<dbReference type="Gene3D" id="3.40.50.720">
    <property type="entry name" value="NAD(P)-binding Rossmann-like Domain"/>
    <property type="match status" value="1"/>
</dbReference>